<dbReference type="STRING" id="2082308.A0A2K1QSD3"/>
<comment type="caution">
    <text evidence="6">The sequence shown here is derived from an EMBL/GenBank/DDBJ whole genome shotgun (WGS) entry which is preliminary data.</text>
</comment>
<feature type="compositionally biased region" description="Polar residues" evidence="4">
    <location>
        <begin position="801"/>
        <end position="821"/>
    </location>
</feature>
<dbReference type="GO" id="GO:0006606">
    <property type="term" value="P:protein import into nucleus"/>
    <property type="evidence" value="ECO:0007669"/>
    <property type="project" value="TreeGrafter"/>
</dbReference>
<feature type="compositionally biased region" description="Polar residues" evidence="4">
    <location>
        <begin position="659"/>
        <end position="669"/>
    </location>
</feature>
<feature type="compositionally biased region" description="Polar residues" evidence="4">
    <location>
        <begin position="869"/>
        <end position="878"/>
    </location>
</feature>
<evidence type="ECO:0000256" key="1">
    <source>
        <dbReference type="ARBA" id="ARBA00004123"/>
    </source>
</evidence>
<dbReference type="GO" id="GO:0008139">
    <property type="term" value="F:nuclear localization sequence binding"/>
    <property type="evidence" value="ECO:0007669"/>
    <property type="project" value="TreeGrafter"/>
</dbReference>
<feature type="compositionally biased region" description="Basic and acidic residues" evidence="4">
    <location>
        <begin position="1263"/>
        <end position="1274"/>
    </location>
</feature>
<evidence type="ECO:0000313" key="7">
    <source>
        <dbReference type="Proteomes" id="UP000243797"/>
    </source>
</evidence>
<name>A0A2K1QSD3_9PEZI</name>
<feature type="compositionally biased region" description="Polar residues" evidence="4">
    <location>
        <begin position="1452"/>
        <end position="1465"/>
    </location>
</feature>
<protein>
    <recommendedName>
        <fullName evidence="5">Nucleoporin Nup159/Nup146 N-terminal domain-containing protein</fullName>
    </recommendedName>
</protein>
<gene>
    <name evidence="6" type="ORF">CAC42_3910</name>
</gene>
<dbReference type="InterPro" id="IPR039462">
    <property type="entry name" value="Nup159/Nup146_N"/>
</dbReference>
<sequence>MSWGFGNAGTAASGAAPGSGQASRLPDLEDIQTDALGFMAIAGETKLKILPTPWPSDRLPPPTASLLSVASSKGLLAAAGPDSLIIGTTDSVRSAFTSDAPEDNGAKPYSSLARIQIPRVSQVSFSSDGSCLVIAAEEGGGLAVYNTEALKQGQDQPAFQLATNGIPVRVLAANPAPEFFHLFAVVLGGGQLLIADLKERKLVTGSSGTYFKEGVSCVSWSAKGKQMVAGMEDGTAAQFDHQGNQKASITAPPELDGQTPMTSIYWLTNDEFLTIHTPVTGNSDSTYHILQRQKGTSNFQCSKFAGDPVPAFGMRHPASHFISRLKSFPPSLEDMLLISSSAGTDIGVITKSAQALSTDASADRITNTYTTTGMANDARRAQMPMSSDGMGDTSPIGQALDLSSNERIKRPLSSDDMEETASPLPALMILDNEGKLSTWWVMYTESIKQKTAYPGLVHLGPQSTPATAPSAFQSTSSTMSTPAQPSTAAPAFGSSAFGQPSRPASGSASTPGFGGASAVGSKPSPWGSSSQQNASPAPATTFGKPAFGSTSALGTSPAAPAFGSAGGLGGNSSPWGKAAPSSQSSTPAFGQASAFGSAAGGAGGFAKFGQTSGSAFGAASSNDATKPSPFSAFASSKPAASPFASAGGDKPAASPFASAGSQPSTSPFASASGDKPAASPFAAFGSTSQTKQSPFASFGQTNKDASTIQPSFGSTVTLPSTAGSSFGRASSGFSFGKPSAPPSTAVSRETTMIDDESSAQQQQEPADKPFGFAGFKLNSGFKGDGTAKDDLPQSGKAATSLFGNSFGNILSDVGQQPTTPDKQAPKAPLTSATPASLSKPSVPSFNAPSTREVESKEVDDAPLPPDFTRSGQKATGDSFNDIPLPPDPVPKIKKEETDDAPLPPDFTSKPKLPTDESDLPPIAGSPPVDLAESHSSDLSPAVSDEGGEEEEDGEEEDDDDEDEDEEGEEDEDDGEEIEEADWEDETGEDGSEEEVETPQITQQSIDRASTTPFGSRLAFPSAASSAEKPKTSPLSSTTPAGLPKGPIFARPTKESPRSPSPIRSISTPAARPVARQTVPNQPMTVQSRAQANTPVRPSTSVRSTTQSDLPQEPETANLVDDEDARIKTLLESEVEPTKILDPFIAHQDYVGTGGKTGLGGQIETVYRDINSMIDTLGLNARSLKAFMLGHDQLRKKGGRRLTDLDDEDWCLVEVEQLHGLQLAIDKQVQDDQLDNFDTLLSELARLNTEALRLRTRASEVRRQLALHTDPEKRAAQRNAPLSTETEMQQSTLRQSLTKVQKLLREAEEQSSVLRAELTSLPTNGARDASTGPTVEAVTNTIMKMTAMIEQKSGDVDVLEAQIRRLPQGLAGLSLDDDEQDVMRSSISSLRSSRRGLPASRSMNALATPAAIRQSHRRSVINGGEKMGMSGMLGSRFRTPPHGDLRRSLVLSGSPSQMSLGQSAMGTTERRRMADVTDEEIQAYQERMKHRKMVLGAFRDVVEKKGTRIVKAN</sequence>
<dbReference type="InterPro" id="IPR026054">
    <property type="entry name" value="Nucleoporin"/>
</dbReference>
<evidence type="ECO:0000256" key="2">
    <source>
        <dbReference type="ARBA" id="ARBA00022448"/>
    </source>
</evidence>
<feature type="compositionally biased region" description="Polar residues" evidence="4">
    <location>
        <begin position="616"/>
        <end position="625"/>
    </location>
</feature>
<feature type="compositionally biased region" description="Polar residues" evidence="4">
    <location>
        <begin position="685"/>
        <end position="719"/>
    </location>
</feature>
<dbReference type="EMBL" id="NKHZ01000047">
    <property type="protein sequence ID" value="PNS17951.1"/>
    <property type="molecule type" value="Genomic_DNA"/>
</dbReference>
<feature type="compositionally biased region" description="Polar residues" evidence="4">
    <location>
        <begin position="1077"/>
        <end position="1109"/>
    </location>
</feature>
<dbReference type="PANTHER" id="PTHR23193">
    <property type="entry name" value="NUCLEAR PORE COMPLEX PROTEIN NUP"/>
    <property type="match status" value="1"/>
</dbReference>
<feature type="compositionally biased region" description="Acidic residues" evidence="4">
    <location>
        <begin position="945"/>
        <end position="996"/>
    </location>
</feature>
<feature type="region of interest" description="Disordered" evidence="4">
    <location>
        <begin position="1452"/>
        <end position="1472"/>
    </location>
</feature>
<feature type="compositionally biased region" description="Low complexity" evidence="4">
    <location>
        <begin position="1"/>
        <end position="23"/>
    </location>
</feature>
<comment type="subcellular location">
    <subcellularLocation>
        <location evidence="1">Nucleus</location>
    </subcellularLocation>
</comment>
<dbReference type="InterPro" id="IPR015943">
    <property type="entry name" value="WD40/YVTN_repeat-like_dom_sf"/>
</dbReference>
<feature type="compositionally biased region" description="Polar residues" evidence="4">
    <location>
        <begin position="496"/>
        <end position="510"/>
    </location>
</feature>
<dbReference type="GO" id="GO:0005643">
    <property type="term" value="C:nuclear pore"/>
    <property type="evidence" value="ECO:0007669"/>
    <property type="project" value="TreeGrafter"/>
</dbReference>
<feature type="region of interest" description="Disordered" evidence="4">
    <location>
        <begin position="616"/>
        <end position="1115"/>
    </location>
</feature>
<keyword evidence="2" id="KW-0813">Transport</keyword>
<feature type="region of interest" description="Disordered" evidence="4">
    <location>
        <begin position="1263"/>
        <end position="1292"/>
    </location>
</feature>
<dbReference type="FunFam" id="2.130.10.10:FF:000645">
    <property type="entry name" value="Putative nuclear pore complex subunit Nup159"/>
    <property type="match status" value="1"/>
</dbReference>
<dbReference type="Gene3D" id="2.130.10.10">
    <property type="entry name" value="YVTN repeat-like/Quinoprotein amine dehydrogenase"/>
    <property type="match status" value="1"/>
</dbReference>
<accession>A0A2K1QSD3</accession>
<feature type="compositionally biased region" description="Low complexity" evidence="4">
    <location>
        <begin position="720"/>
        <end position="736"/>
    </location>
</feature>
<evidence type="ECO:0000256" key="3">
    <source>
        <dbReference type="ARBA" id="ARBA00023242"/>
    </source>
</evidence>
<reference evidence="6 7" key="1">
    <citation type="submission" date="2017-06" db="EMBL/GenBank/DDBJ databases">
        <title>Draft genome sequence of a variant of Elsinoe murrayae.</title>
        <authorList>
            <person name="Cheng Q."/>
        </authorList>
    </citation>
    <scope>NUCLEOTIDE SEQUENCE [LARGE SCALE GENOMIC DNA]</scope>
    <source>
        <strain evidence="6 7">CQ-2017a</strain>
    </source>
</reference>
<feature type="region of interest" description="Disordered" evidence="4">
    <location>
        <begin position="564"/>
        <end position="593"/>
    </location>
</feature>
<feature type="region of interest" description="Disordered" evidence="4">
    <location>
        <begin position="463"/>
        <end position="548"/>
    </location>
</feature>
<feature type="compositionally biased region" description="Polar residues" evidence="4">
    <location>
        <begin position="998"/>
        <end position="1013"/>
    </location>
</feature>
<dbReference type="OrthoDB" id="248320at2759"/>
<dbReference type="GO" id="GO:0006405">
    <property type="term" value="P:RNA export from nucleus"/>
    <property type="evidence" value="ECO:0007669"/>
    <property type="project" value="TreeGrafter"/>
</dbReference>
<proteinExistence type="predicted"/>
<feature type="compositionally biased region" description="Low complexity" evidence="4">
    <location>
        <begin position="626"/>
        <end position="646"/>
    </location>
</feature>
<feature type="compositionally biased region" description="Polar residues" evidence="4">
    <location>
        <begin position="463"/>
        <end position="472"/>
    </location>
</feature>
<feature type="region of interest" description="Disordered" evidence="4">
    <location>
        <begin position="1"/>
        <end position="25"/>
    </location>
</feature>
<feature type="compositionally biased region" description="Polar residues" evidence="4">
    <location>
        <begin position="1279"/>
        <end position="1292"/>
    </location>
</feature>
<organism evidence="6 7">
    <name type="scientific">Sphaceloma murrayae</name>
    <dbReference type="NCBI Taxonomy" id="2082308"/>
    <lineage>
        <taxon>Eukaryota</taxon>
        <taxon>Fungi</taxon>
        <taxon>Dikarya</taxon>
        <taxon>Ascomycota</taxon>
        <taxon>Pezizomycotina</taxon>
        <taxon>Dothideomycetes</taxon>
        <taxon>Dothideomycetidae</taxon>
        <taxon>Myriangiales</taxon>
        <taxon>Elsinoaceae</taxon>
        <taxon>Sphaceloma</taxon>
    </lineage>
</organism>
<keyword evidence="3" id="KW-0539">Nucleus</keyword>
<evidence type="ECO:0000313" key="6">
    <source>
        <dbReference type="EMBL" id="PNS17951.1"/>
    </source>
</evidence>
<dbReference type="Pfam" id="PF16755">
    <property type="entry name" value="Beta-prop_NUP159_NUP214"/>
    <property type="match status" value="1"/>
</dbReference>
<feature type="compositionally biased region" description="Low complexity" evidence="4">
    <location>
        <begin position="528"/>
        <end position="539"/>
    </location>
</feature>
<feature type="region of interest" description="Disordered" evidence="4">
    <location>
        <begin position="374"/>
        <end position="398"/>
    </location>
</feature>
<feature type="domain" description="Nucleoporin Nup159/Nup146 N-terminal" evidence="5">
    <location>
        <begin position="60"/>
        <end position="436"/>
    </location>
</feature>
<dbReference type="Proteomes" id="UP000243797">
    <property type="component" value="Unassembled WGS sequence"/>
</dbReference>
<dbReference type="SUPFAM" id="SSF117289">
    <property type="entry name" value="Nucleoporin domain"/>
    <property type="match status" value="1"/>
</dbReference>
<feature type="compositionally biased region" description="Low complexity" evidence="4">
    <location>
        <begin position="473"/>
        <end position="491"/>
    </location>
</feature>
<dbReference type="InParanoid" id="A0A2K1QSD3"/>
<evidence type="ECO:0000259" key="5">
    <source>
        <dbReference type="Pfam" id="PF16755"/>
    </source>
</evidence>
<keyword evidence="7" id="KW-1185">Reference proteome</keyword>
<feature type="compositionally biased region" description="Polar residues" evidence="4">
    <location>
        <begin position="830"/>
        <end position="849"/>
    </location>
</feature>
<evidence type="ECO:0000256" key="4">
    <source>
        <dbReference type="SAM" id="MobiDB-lite"/>
    </source>
</evidence>
<dbReference type="GO" id="GO:0017056">
    <property type="term" value="F:structural constituent of nuclear pore"/>
    <property type="evidence" value="ECO:0007669"/>
    <property type="project" value="TreeGrafter"/>
</dbReference>
<dbReference type="PANTHER" id="PTHR23193:SF23">
    <property type="entry name" value="NUCLEAR PORE COMPLEX PROTEIN NUP153"/>
    <property type="match status" value="1"/>
</dbReference>